<keyword evidence="2" id="KW-1185">Reference proteome</keyword>
<comment type="caution">
    <text evidence="1">The sequence shown here is derived from an EMBL/GenBank/DDBJ whole genome shotgun (WGS) entry which is preliminary data.</text>
</comment>
<sequence length="86" mass="9519">MDYNKGWHSKKGSAHDLKDLELWQPIRGRQSHIFRSSLAPLLWGEQGAKDGPHGRCLDSSVLATLTLDAPDEAHSSQGDIQQDESP</sequence>
<accession>A0AAV6GML3</accession>
<proteinExistence type="predicted"/>
<evidence type="ECO:0000313" key="2">
    <source>
        <dbReference type="Proteomes" id="UP000823561"/>
    </source>
</evidence>
<dbReference type="EMBL" id="JADWDJ010000010">
    <property type="protein sequence ID" value="KAG5274761.1"/>
    <property type="molecule type" value="Genomic_DNA"/>
</dbReference>
<dbReference type="AlphaFoldDB" id="A0AAV6GML3"/>
<name>A0AAV6GML3_9TELE</name>
<dbReference type="Proteomes" id="UP000823561">
    <property type="component" value="Chromosome 10"/>
</dbReference>
<organism evidence="1 2">
    <name type="scientific">Alosa alosa</name>
    <name type="common">allis shad</name>
    <dbReference type="NCBI Taxonomy" id="278164"/>
    <lineage>
        <taxon>Eukaryota</taxon>
        <taxon>Metazoa</taxon>
        <taxon>Chordata</taxon>
        <taxon>Craniata</taxon>
        <taxon>Vertebrata</taxon>
        <taxon>Euteleostomi</taxon>
        <taxon>Actinopterygii</taxon>
        <taxon>Neopterygii</taxon>
        <taxon>Teleostei</taxon>
        <taxon>Clupei</taxon>
        <taxon>Clupeiformes</taxon>
        <taxon>Clupeoidei</taxon>
        <taxon>Clupeidae</taxon>
        <taxon>Alosa</taxon>
    </lineage>
</organism>
<evidence type="ECO:0000313" key="1">
    <source>
        <dbReference type="EMBL" id="KAG5274761.1"/>
    </source>
</evidence>
<protein>
    <submittedName>
        <fullName evidence="1">Uncharacterized protein</fullName>
    </submittedName>
</protein>
<gene>
    <name evidence="1" type="ORF">AALO_G00139840</name>
</gene>
<reference evidence="1" key="1">
    <citation type="submission" date="2020-10" db="EMBL/GenBank/DDBJ databases">
        <title>Chromosome-scale genome assembly of the Allis shad, Alosa alosa.</title>
        <authorList>
            <person name="Margot Z."/>
            <person name="Christophe K."/>
            <person name="Cabau C."/>
            <person name="Louis A."/>
            <person name="Berthelot C."/>
            <person name="Parey E."/>
            <person name="Roest Crollius H."/>
            <person name="Montfort J."/>
            <person name="Robinson-Rechavi M."/>
            <person name="Bucao C."/>
            <person name="Bouchez O."/>
            <person name="Gislard M."/>
            <person name="Lluch J."/>
            <person name="Milhes M."/>
            <person name="Lampietro C."/>
            <person name="Lopez Roques C."/>
            <person name="Donnadieu C."/>
            <person name="Braasch I."/>
            <person name="Desvignes T."/>
            <person name="Postlethwait J."/>
            <person name="Bobe J."/>
            <person name="Guiguen Y."/>
        </authorList>
    </citation>
    <scope>NUCLEOTIDE SEQUENCE</scope>
    <source>
        <strain evidence="1">M-15738</strain>
        <tissue evidence="1">Blood</tissue>
    </source>
</reference>